<dbReference type="AlphaFoldDB" id="A0A9Q1FG08"/>
<proteinExistence type="predicted"/>
<dbReference type="EMBL" id="JAINUF010000006">
    <property type="protein sequence ID" value="KAJ8357422.1"/>
    <property type="molecule type" value="Genomic_DNA"/>
</dbReference>
<feature type="region of interest" description="Disordered" evidence="1">
    <location>
        <begin position="1"/>
        <end position="29"/>
    </location>
</feature>
<evidence type="ECO:0000256" key="1">
    <source>
        <dbReference type="SAM" id="MobiDB-lite"/>
    </source>
</evidence>
<organism evidence="2 3">
    <name type="scientific">Synaphobranchus kaupii</name>
    <name type="common">Kaup's arrowtooth eel</name>
    <dbReference type="NCBI Taxonomy" id="118154"/>
    <lineage>
        <taxon>Eukaryota</taxon>
        <taxon>Metazoa</taxon>
        <taxon>Chordata</taxon>
        <taxon>Craniata</taxon>
        <taxon>Vertebrata</taxon>
        <taxon>Euteleostomi</taxon>
        <taxon>Actinopterygii</taxon>
        <taxon>Neopterygii</taxon>
        <taxon>Teleostei</taxon>
        <taxon>Anguilliformes</taxon>
        <taxon>Synaphobranchidae</taxon>
        <taxon>Synaphobranchus</taxon>
    </lineage>
</organism>
<comment type="caution">
    <text evidence="2">The sequence shown here is derived from an EMBL/GenBank/DDBJ whole genome shotgun (WGS) entry which is preliminary data.</text>
</comment>
<dbReference type="Proteomes" id="UP001152622">
    <property type="component" value="Chromosome 6"/>
</dbReference>
<feature type="region of interest" description="Disordered" evidence="1">
    <location>
        <begin position="151"/>
        <end position="180"/>
    </location>
</feature>
<sequence>MPRAAAPTRAPSKAVHATPRREASLSREPQTLGSKIRLLILDHTLFRLLSQRPDGRIAMAPVSRPAAGTFTNAAWCHFCTGGDKNPRSPGQGGAGRGAGRRGTVDQRPPAGLTETGVRNKEPGRFPYPRVQLLPDTPWEVRGVKRVVGELRQQSRAKGKDRREKLPEAAVSRGRNICTRR</sequence>
<gene>
    <name evidence="2" type="ORF">SKAU_G00202160</name>
</gene>
<reference evidence="2" key="1">
    <citation type="journal article" date="2023" name="Science">
        <title>Genome structures resolve the early diversification of teleost fishes.</title>
        <authorList>
            <person name="Parey E."/>
            <person name="Louis A."/>
            <person name="Montfort J."/>
            <person name="Bouchez O."/>
            <person name="Roques C."/>
            <person name="Iampietro C."/>
            <person name="Lluch J."/>
            <person name="Castinel A."/>
            <person name="Donnadieu C."/>
            <person name="Desvignes T."/>
            <person name="Floi Bucao C."/>
            <person name="Jouanno E."/>
            <person name="Wen M."/>
            <person name="Mejri S."/>
            <person name="Dirks R."/>
            <person name="Jansen H."/>
            <person name="Henkel C."/>
            <person name="Chen W.J."/>
            <person name="Zahm M."/>
            <person name="Cabau C."/>
            <person name="Klopp C."/>
            <person name="Thompson A.W."/>
            <person name="Robinson-Rechavi M."/>
            <person name="Braasch I."/>
            <person name="Lecointre G."/>
            <person name="Bobe J."/>
            <person name="Postlethwait J.H."/>
            <person name="Berthelot C."/>
            <person name="Roest Crollius H."/>
            <person name="Guiguen Y."/>
        </authorList>
    </citation>
    <scope>NUCLEOTIDE SEQUENCE</scope>
    <source>
        <strain evidence="2">WJC10195</strain>
    </source>
</reference>
<evidence type="ECO:0000313" key="2">
    <source>
        <dbReference type="EMBL" id="KAJ8357422.1"/>
    </source>
</evidence>
<evidence type="ECO:0000313" key="3">
    <source>
        <dbReference type="Proteomes" id="UP001152622"/>
    </source>
</evidence>
<accession>A0A9Q1FG08</accession>
<keyword evidence="3" id="KW-1185">Reference proteome</keyword>
<feature type="region of interest" description="Disordered" evidence="1">
    <location>
        <begin position="83"/>
        <end position="123"/>
    </location>
</feature>
<name>A0A9Q1FG08_SYNKA</name>
<protein>
    <submittedName>
        <fullName evidence="2">Uncharacterized protein</fullName>
    </submittedName>
</protein>